<name>A0ACC2XL77_9TREE</name>
<sequence length="1047" mass="121576">MAYTTQDTTQSTSIRSELGEDDWRVIRRIIDAVPPGQTGIGALDDAYVQVMDETGAQDRHDVASIYHALLKIHEIKAPTLQARLQKYRTGMADRSFLPHPAASFSAGKPGSRLVNPTSTVGEVDNLLSETETEDSDPAATIRNHRIQQTTASHSKDLKSRVPFLADADSDMAEDEPEQVYDGAQPQRAALPRYSTHKMDRKLASGAEVDDVNVPLKQDIYRPISRTARPPPPAALMFDGPSFATDLLETSTPIRPATAMKRDITDPGQTTTESGIPLAYAGQVYNSSSVKGGIDKAIGFDDASLQEMYDNDVEEESFNNTISSVPSPAPRIAAAAPQAKHETDRVATIYRHHRDPSDTVEDTTINLEMEALEREAEDMERRALAGAASGGRGKLELRLMRKKAESFWEFGLTLRMFRKWLQEFEYERGDQTQLIREIDHLKIARTFTRWRDLKTRHDRCHRHASAIFIESSQRLFFSRWQDALRREKQEEQADALVRRNEEEVVRTAWRNWRVKRLGRRTDRWKEEMREKEVILLRARQERLTSSAFKTWRFATAQHRAVSFNAAFLVATAFHQWAHLTQRMIRMGRIEERHHATRDRNDLKRAWGTWRRNLVLRDVEAEVMDVVADNLEGGAWQVWRVRLAERQRTTVINDKRIVRGAMIRWKSRMVKLKSLAKRAHGIMVDRDANIQRLAFNAWLASHNSKVVVEIREGRHLRSALDVWKGRMDHIVERHRQALAFDDKHIVNAARAALATWRNRNAQCQLLQQQTTLFANRVLQERMLRLWKDKVAQNKTSWVQAAGTRKFFLVKASWDKWYAKHRQKQQELFLVERKREECRKVFAAWLETTKRTSSLRQRREQFAKTYNEVSFMKSLGIPDAFRSWTRATVKQGEALNLMHSFRYVRQQERLHKIFHHWHFAYKEHKARRQILENKMEGDRLAVLASTFGQWRYRIREGELAPLAEDLRQKFDDGLVYAALTAWKGTSKRLPAIEFHGRMLKKHAWQKWRAALPEARRLRSAARTGDERLMSDMLFKWKLAYRARVTRRVAA</sequence>
<gene>
    <name evidence="1" type="ORF">QFC24_003147</name>
</gene>
<proteinExistence type="predicted"/>
<dbReference type="EMBL" id="JASBWV010000009">
    <property type="protein sequence ID" value="KAJ9124779.1"/>
    <property type="molecule type" value="Genomic_DNA"/>
</dbReference>
<organism evidence="1 2">
    <name type="scientific">Naganishia onofrii</name>
    <dbReference type="NCBI Taxonomy" id="1851511"/>
    <lineage>
        <taxon>Eukaryota</taxon>
        <taxon>Fungi</taxon>
        <taxon>Dikarya</taxon>
        <taxon>Basidiomycota</taxon>
        <taxon>Agaricomycotina</taxon>
        <taxon>Tremellomycetes</taxon>
        <taxon>Filobasidiales</taxon>
        <taxon>Filobasidiaceae</taxon>
        <taxon>Naganishia</taxon>
    </lineage>
</organism>
<evidence type="ECO:0000313" key="1">
    <source>
        <dbReference type="EMBL" id="KAJ9124779.1"/>
    </source>
</evidence>
<evidence type="ECO:0000313" key="2">
    <source>
        <dbReference type="Proteomes" id="UP001234202"/>
    </source>
</evidence>
<accession>A0ACC2XL77</accession>
<comment type="caution">
    <text evidence="1">The sequence shown here is derived from an EMBL/GenBank/DDBJ whole genome shotgun (WGS) entry which is preliminary data.</text>
</comment>
<protein>
    <submittedName>
        <fullName evidence="1">Uncharacterized protein</fullName>
    </submittedName>
</protein>
<dbReference type="Proteomes" id="UP001234202">
    <property type="component" value="Unassembled WGS sequence"/>
</dbReference>
<keyword evidence="2" id="KW-1185">Reference proteome</keyword>
<reference evidence="1" key="1">
    <citation type="submission" date="2023-04" db="EMBL/GenBank/DDBJ databases">
        <title>Draft Genome sequencing of Naganishia species isolated from polar environments using Oxford Nanopore Technology.</title>
        <authorList>
            <person name="Leo P."/>
            <person name="Venkateswaran K."/>
        </authorList>
    </citation>
    <scope>NUCLEOTIDE SEQUENCE</scope>
    <source>
        <strain evidence="1">DBVPG 5303</strain>
    </source>
</reference>